<dbReference type="Gene3D" id="3.40.50.2000">
    <property type="entry name" value="Glycogen Phosphorylase B"/>
    <property type="match status" value="1"/>
</dbReference>
<keyword evidence="3" id="KW-1003">Cell membrane</keyword>
<gene>
    <name evidence="8" type="ORF">GCM10009776_24450</name>
</gene>
<name>A0ABP5CBM8_9MICO</name>
<keyword evidence="6" id="KW-0472">Membrane</keyword>
<dbReference type="Gene3D" id="3.40.50.11820">
    <property type="match status" value="1"/>
</dbReference>
<evidence type="ECO:0000259" key="7">
    <source>
        <dbReference type="Pfam" id="PF00534"/>
    </source>
</evidence>
<organism evidence="8 9">
    <name type="scientific">Microbacterium deminutum</name>
    <dbReference type="NCBI Taxonomy" id="344164"/>
    <lineage>
        <taxon>Bacteria</taxon>
        <taxon>Bacillati</taxon>
        <taxon>Actinomycetota</taxon>
        <taxon>Actinomycetes</taxon>
        <taxon>Micrococcales</taxon>
        <taxon>Microbacteriaceae</taxon>
        <taxon>Microbacterium</taxon>
    </lineage>
</organism>
<dbReference type="InterPro" id="IPR051612">
    <property type="entry name" value="Teichoic_Acid_Biosynth"/>
</dbReference>
<dbReference type="Proteomes" id="UP001499933">
    <property type="component" value="Unassembled WGS sequence"/>
</dbReference>
<sequence>MRLNRSHALSRYVDRAQRALDFERHAFFRSRPLRPDVVLYESFAGNGVLCNPEAIFRYLLQHPDFTRLEHVWSISDPAAIRRFRSEFGGDPRVRFVRRGSSAYWRELATAGYLINNATFAPEFGKRPGQVYLNTWHGTPLKLMGFDMPDGAYESANTLRNFLAADYLLAANPFMSEAMYESAYRLRNIYPGRIIEAGYPRIDRQFLGADAADEARRELVDAGMQIGDRRIVLFAPTWRGSSFSNPEDDLDGLAVQVAELQSSVGGDFVVLLKTHQVVHARAAARPALTRILVPNTIPTNVLLGIADGLVTDYSSVFFDFLATGRPVAFLTPDADAYQGVRGTYLPLDELPGPVTPDPREAGMQLRAAMDSAVPHARYHEWASRFVPFDDGGATARVVDIVFRGDDRDRRGRAALRDGRRRVLFYLGGMRSNGITTSGLNLLSAIDHDRYDVTALMPLLRSEAARANQALIHPAVRQVFRIGGMNGSKALHLRRRLDGLVGSPLEPGIAGWHESLWVDEWARVFGSAQFDWAADFSGYSPFWANLMLHAPGVPHAIWLHNEMVADRERTVGGRKRFRRALGQVFSLYGSFGSLVSVSPRLTELNRDELGGYAPEERFVTVRNLPNVDRVIDGVREPLADLLTPDEATPPWLVLLGRRHPGHRWFVSVGRLSPEKNHARLIRAFARVHAHDPDVRLIIVGGGPLEDDLRSQIRGAGLEHAVFLAGERRNPFAIMAAADCFVLSSEYEGQPMVLLEAALCGMPIVSTSFASVDDALPAATIHIVDQDDDALSEGMLAFLRGDVPASTLDISDYMREVAGELDTLIDGSIAAGAR</sequence>
<dbReference type="SUPFAM" id="SSF53756">
    <property type="entry name" value="UDP-Glycosyltransferase/glycogen phosphorylase"/>
    <property type="match status" value="2"/>
</dbReference>
<evidence type="ECO:0000256" key="1">
    <source>
        <dbReference type="ARBA" id="ARBA00004202"/>
    </source>
</evidence>
<evidence type="ECO:0000256" key="2">
    <source>
        <dbReference type="ARBA" id="ARBA00010488"/>
    </source>
</evidence>
<reference evidence="9" key="1">
    <citation type="journal article" date="2019" name="Int. J. Syst. Evol. Microbiol.">
        <title>The Global Catalogue of Microorganisms (GCM) 10K type strain sequencing project: providing services to taxonomists for standard genome sequencing and annotation.</title>
        <authorList>
            <consortium name="The Broad Institute Genomics Platform"/>
            <consortium name="The Broad Institute Genome Sequencing Center for Infectious Disease"/>
            <person name="Wu L."/>
            <person name="Ma J."/>
        </authorList>
    </citation>
    <scope>NUCLEOTIDE SEQUENCE [LARGE SCALE GENOMIC DNA]</scope>
    <source>
        <strain evidence="9">JCM 14901</strain>
    </source>
</reference>
<dbReference type="InterPro" id="IPR043148">
    <property type="entry name" value="TagF_C"/>
</dbReference>
<evidence type="ECO:0000313" key="9">
    <source>
        <dbReference type="Proteomes" id="UP001499933"/>
    </source>
</evidence>
<evidence type="ECO:0000256" key="4">
    <source>
        <dbReference type="ARBA" id="ARBA00022679"/>
    </source>
</evidence>
<dbReference type="InterPro" id="IPR007554">
    <property type="entry name" value="Glycerophosphate_synth"/>
</dbReference>
<keyword evidence="5" id="KW-0777">Teichoic acid biosynthesis</keyword>
<protein>
    <recommendedName>
        <fullName evidence="7">Glycosyl transferase family 1 domain-containing protein</fullName>
    </recommendedName>
</protein>
<evidence type="ECO:0000256" key="3">
    <source>
        <dbReference type="ARBA" id="ARBA00022475"/>
    </source>
</evidence>
<comment type="subcellular location">
    <subcellularLocation>
        <location evidence="1">Cell membrane</location>
        <topology evidence="1">Peripheral membrane protein</topology>
    </subcellularLocation>
</comment>
<dbReference type="EMBL" id="BAAAOG010000004">
    <property type="protein sequence ID" value="GAA1960901.1"/>
    <property type="molecule type" value="Genomic_DNA"/>
</dbReference>
<proteinExistence type="inferred from homology"/>
<dbReference type="PANTHER" id="PTHR37316:SF3">
    <property type="entry name" value="TEICHOIC ACID GLYCEROL-PHOSPHATE TRANSFERASE"/>
    <property type="match status" value="1"/>
</dbReference>
<dbReference type="PANTHER" id="PTHR37316">
    <property type="entry name" value="TEICHOIC ACID GLYCEROL-PHOSPHATE PRIMASE"/>
    <property type="match status" value="1"/>
</dbReference>
<dbReference type="CDD" id="cd03811">
    <property type="entry name" value="GT4_GT28_WabH-like"/>
    <property type="match status" value="1"/>
</dbReference>
<dbReference type="InterPro" id="IPR001296">
    <property type="entry name" value="Glyco_trans_1"/>
</dbReference>
<evidence type="ECO:0000313" key="8">
    <source>
        <dbReference type="EMBL" id="GAA1960901.1"/>
    </source>
</evidence>
<keyword evidence="4" id="KW-0808">Transferase</keyword>
<dbReference type="Pfam" id="PF04464">
    <property type="entry name" value="Glyphos_transf"/>
    <property type="match status" value="1"/>
</dbReference>
<comment type="caution">
    <text evidence="8">The sequence shown here is derived from an EMBL/GenBank/DDBJ whole genome shotgun (WGS) entry which is preliminary data.</text>
</comment>
<evidence type="ECO:0000256" key="6">
    <source>
        <dbReference type="ARBA" id="ARBA00023136"/>
    </source>
</evidence>
<accession>A0ABP5CBM8</accession>
<keyword evidence="9" id="KW-1185">Reference proteome</keyword>
<dbReference type="InterPro" id="IPR043149">
    <property type="entry name" value="TagF_N"/>
</dbReference>
<dbReference type="Gene3D" id="3.40.50.12580">
    <property type="match status" value="1"/>
</dbReference>
<comment type="similarity">
    <text evidence="2">Belongs to the CDP-glycerol glycerophosphotransferase family.</text>
</comment>
<feature type="domain" description="Glycosyl transferase family 1" evidence="7">
    <location>
        <begin position="661"/>
        <end position="799"/>
    </location>
</feature>
<evidence type="ECO:0000256" key="5">
    <source>
        <dbReference type="ARBA" id="ARBA00022944"/>
    </source>
</evidence>
<dbReference type="Pfam" id="PF00534">
    <property type="entry name" value="Glycos_transf_1"/>
    <property type="match status" value="1"/>
</dbReference>
<dbReference type="RefSeq" id="WP_344095015.1">
    <property type="nucleotide sequence ID" value="NZ_BAAAOG010000004.1"/>
</dbReference>